<reference evidence="2 3" key="1">
    <citation type="submission" date="2018-08" db="EMBL/GenBank/DDBJ databases">
        <title>Draft genome of the lignicolous fungus Coniochaeta pulveracea.</title>
        <authorList>
            <person name="Borstlap C.J."/>
            <person name="De Witt R.N."/>
            <person name="Botha A."/>
            <person name="Volschenk H."/>
        </authorList>
    </citation>
    <scope>NUCLEOTIDE SEQUENCE [LARGE SCALE GENOMIC DNA]</scope>
    <source>
        <strain evidence="2 3">CAB683</strain>
    </source>
</reference>
<dbReference type="STRING" id="177199.A0A420YCS3"/>
<evidence type="ECO:0008006" key="4">
    <source>
        <dbReference type="Google" id="ProtNLM"/>
    </source>
</evidence>
<name>A0A420YCS3_9PEZI</name>
<dbReference type="Pfam" id="PF13857">
    <property type="entry name" value="Ank_5"/>
    <property type="match status" value="1"/>
</dbReference>
<accession>A0A420YCS3</accession>
<feature type="repeat" description="ANK" evidence="1">
    <location>
        <begin position="311"/>
        <end position="343"/>
    </location>
</feature>
<evidence type="ECO:0000313" key="3">
    <source>
        <dbReference type="Proteomes" id="UP000275385"/>
    </source>
</evidence>
<keyword evidence="3" id="KW-1185">Reference proteome</keyword>
<dbReference type="Proteomes" id="UP000275385">
    <property type="component" value="Unassembled WGS sequence"/>
</dbReference>
<feature type="repeat" description="ANK" evidence="1">
    <location>
        <begin position="239"/>
        <end position="261"/>
    </location>
</feature>
<gene>
    <name evidence="2" type="ORF">DL546_008058</name>
</gene>
<dbReference type="PRINTS" id="PR01415">
    <property type="entry name" value="ANKYRIN"/>
</dbReference>
<dbReference type="PANTHER" id="PTHR24184">
    <property type="entry name" value="SI:CH211-189E2.2"/>
    <property type="match status" value="1"/>
</dbReference>
<dbReference type="PANTHER" id="PTHR24184:SF11">
    <property type="entry name" value="ANKYRIN REPEAT AND SOCS BOX CONTAINING 3"/>
    <property type="match status" value="1"/>
</dbReference>
<comment type="caution">
    <text evidence="2">The sequence shown here is derived from an EMBL/GenBank/DDBJ whole genome shotgun (WGS) entry which is preliminary data.</text>
</comment>
<organism evidence="2 3">
    <name type="scientific">Coniochaeta pulveracea</name>
    <dbReference type="NCBI Taxonomy" id="177199"/>
    <lineage>
        <taxon>Eukaryota</taxon>
        <taxon>Fungi</taxon>
        <taxon>Dikarya</taxon>
        <taxon>Ascomycota</taxon>
        <taxon>Pezizomycotina</taxon>
        <taxon>Sordariomycetes</taxon>
        <taxon>Sordariomycetidae</taxon>
        <taxon>Coniochaetales</taxon>
        <taxon>Coniochaetaceae</taxon>
        <taxon>Coniochaeta</taxon>
    </lineage>
</organism>
<dbReference type="PROSITE" id="PS50297">
    <property type="entry name" value="ANK_REP_REGION"/>
    <property type="match status" value="3"/>
</dbReference>
<dbReference type="AlphaFoldDB" id="A0A420YCS3"/>
<dbReference type="PROSITE" id="PS50088">
    <property type="entry name" value="ANK_REPEAT"/>
    <property type="match status" value="3"/>
</dbReference>
<proteinExistence type="predicted"/>
<dbReference type="InterPro" id="IPR002110">
    <property type="entry name" value="Ankyrin_rpt"/>
</dbReference>
<dbReference type="SMART" id="SM00248">
    <property type="entry name" value="ANK"/>
    <property type="match status" value="4"/>
</dbReference>
<evidence type="ECO:0000256" key="1">
    <source>
        <dbReference type="PROSITE-ProRule" id="PRU00023"/>
    </source>
</evidence>
<dbReference type="Pfam" id="PF12796">
    <property type="entry name" value="Ank_2"/>
    <property type="match status" value="1"/>
</dbReference>
<dbReference type="InterPro" id="IPR036770">
    <property type="entry name" value="Ankyrin_rpt-contain_sf"/>
</dbReference>
<dbReference type="OrthoDB" id="823504at2759"/>
<sequence>MASTCEHTCDHICNHHKTPPERKDERKLLDISAYYTPFSSSPFVLAVIKLGRIRQGMLFSEEVRALHAEIDRLGIDTTDKRAVALALEGEQAKIAMWKALYKDPRADPTDLLPEWLKTPDFLALMKNRLEPRTDAIARTLSEMSDPKKGQLWEDSGPSIPTIRMLPPSTRLRRAIHTSDTLLVRRILKSHPQLLHNPDTSSTGQSNTSLHLAASLGHLPIVKLLLSLGHESGGPSLNELHQTPLHLAASAGHTEVVHHLAQTLLHYIPRRDVHGRDAIMLAALAGHDTVLQILLTYHPDGASEAVQAADLDGNTALHFASSNGNLLVLRTLLAAGADAGRRNVWSWTAVSYSATVQAEVYLKGLVAEQERRRKVRVEVEEGLEMAKGKGKGKGVAGGMGVRIVNEEVDV</sequence>
<evidence type="ECO:0000313" key="2">
    <source>
        <dbReference type="EMBL" id="RKU45607.1"/>
    </source>
</evidence>
<dbReference type="EMBL" id="QVQW01000020">
    <property type="protein sequence ID" value="RKU45607.1"/>
    <property type="molecule type" value="Genomic_DNA"/>
</dbReference>
<dbReference type="Gene3D" id="1.25.40.20">
    <property type="entry name" value="Ankyrin repeat-containing domain"/>
    <property type="match status" value="2"/>
</dbReference>
<feature type="repeat" description="ANK" evidence="1">
    <location>
        <begin position="204"/>
        <end position="228"/>
    </location>
</feature>
<protein>
    <recommendedName>
        <fullName evidence="4">Ankyrin</fullName>
    </recommendedName>
</protein>
<keyword evidence="1" id="KW-0040">ANK repeat</keyword>
<dbReference type="SUPFAM" id="SSF48403">
    <property type="entry name" value="Ankyrin repeat"/>
    <property type="match status" value="1"/>
</dbReference>